<accession>A0ABZ3C9I4</accession>
<dbReference type="SUPFAM" id="SSF53335">
    <property type="entry name" value="S-adenosyl-L-methionine-dependent methyltransferases"/>
    <property type="match status" value="1"/>
</dbReference>
<keyword evidence="3 4" id="KW-0949">S-adenosyl-L-methionine</keyword>
<dbReference type="Proteomes" id="UP001434337">
    <property type="component" value="Chromosome"/>
</dbReference>
<reference evidence="5 6" key="1">
    <citation type="journal article" date="2023" name="Environ Microbiome">
        <title>A coral-associated actinobacterium mitigates coral bleaching under heat stress.</title>
        <authorList>
            <person name="Li J."/>
            <person name="Zou Y."/>
            <person name="Li Q."/>
            <person name="Zhang J."/>
            <person name="Bourne D.G."/>
            <person name="Lyu Y."/>
            <person name="Liu C."/>
            <person name="Zhang S."/>
        </authorList>
    </citation>
    <scope>NUCLEOTIDE SEQUENCE [LARGE SCALE GENOMIC DNA]</scope>
    <source>
        <strain evidence="5 6">SCSIO 13291</strain>
    </source>
</reference>
<comment type="similarity">
    <text evidence="4">Belongs to the class I-like SAM-binding methyltransferase superfamily. MenG/UbiE family.</text>
</comment>
<dbReference type="PANTHER" id="PTHR43591">
    <property type="entry name" value="METHYLTRANSFERASE"/>
    <property type="match status" value="1"/>
</dbReference>
<keyword evidence="4" id="KW-0474">Menaquinone biosynthesis</keyword>
<keyword evidence="2 4" id="KW-0808">Transferase</keyword>
<name>A0ABZ3C9I4_9ACTN</name>
<dbReference type="GO" id="GO:0043770">
    <property type="term" value="F:demethylmenaquinone methyltransferase activity"/>
    <property type="evidence" value="ECO:0007669"/>
    <property type="project" value="UniProtKB-EC"/>
</dbReference>
<evidence type="ECO:0000256" key="3">
    <source>
        <dbReference type="ARBA" id="ARBA00022691"/>
    </source>
</evidence>
<comment type="catalytic activity">
    <reaction evidence="4">
        <text>a 2-demethylmenaquinol + S-adenosyl-L-methionine = a menaquinol + S-adenosyl-L-homocysteine + H(+)</text>
        <dbReference type="Rhea" id="RHEA:42640"/>
        <dbReference type="Rhea" id="RHEA-COMP:9539"/>
        <dbReference type="Rhea" id="RHEA-COMP:9563"/>
        <dbReference type="ChEBI" id="CHEBI:15378"/>
        <dbReference type="ChEBI" id="CHEBI:18151"/>
        <dbReference type="ChEBI" id="CHEBI:55437"/>
        <dbReference type="ChEBI" id="CHEBI:57856"/>
        <dbReference type="ChEBI" id="CHEBI:59789"/>
        <dbReference type="EC" id="2.1.1.163"/>
    </reaction>
</comment>
<dbReference type="Pfam" id="PF01209">
    <property type="entry name" value="Ubie_methyltran"/>
    <property type="match status" value="1"/>
</dbReference>
<evidence type="ECO:0000256" key="1">
    <source>
        <dbReference type="ARBA" id="ARBA00022603"/>
    </source>
</evidence>
<gene>
    <name evidence="4" type="primary">menG</name>
    <name evidence="5" type="ORF">PCC79_04190</name>
</gene>
<dbReference type="RefSeq" id="WP_332836206.1">
    <property type="nucleotide sequence ID" value="NZ_CP115965.1"/>
</dbReference>
<feature type="binding site" evidence="4">
    <location>
        <begin position="106"/>
        <end position="107"/>
    </location>
    <ligand>
        <name>S-adenosyl-L-methionine</name>
        <dbReference type="ChEBI" id="CHEBI:59789"/>
    </ligand>
</feature>
<dbReference type="Gene3D" id="3.40.50.150">
    <property type="entry name" value="Vaccinia Virus protein VP39"/>
    <property type="match status" value="1"/>
</dbReference>
<evidence type="ECO:0000313" key="5">
    <source>
        <dbReference type="EMBL" id="WZW99409.1"/>
    </source>
</evidence>
<dbReference type="EMBL" id="CP115965">
    <property type="protein sequence ID" value="WZW99409.1"/>
    <property type="molecule type" value="Genomic_DNA"/>
</dbReference>
<sequence>MEKFDARATLAKRRADVAAMFDGVAGRYDLMNDLMTGGLQRLWRTATVRALDPRPGQVILDLAAGTGTSSRPLADAGALVVPADLSYRMLAEGRRRQPDLGFVNADALQLPFADATFDAVTISYGLRNVEDTRAALAEMRRVTAPGGVVVINEFSSPTHPAFRTVYREWIVRALPALSGVFSSNPRAYDYLAESILGWPDQPALAALMAEAGWRDVEWKNLSGGIVALHRAVA</sequence>
<keyword evidence="1 4" id="KW-0489">Methyltransferase</keyword>
<dbReference type="GO" id="GO:0032259">
    <property type="term" value="P:methylation"/>
    <property type="evidence" value="ECO:0007669"/>
    <property type="project" value="UniProtKB-KW"/>
</dbReference>
<dbReference type="NCBIfam" id="TIGR01934">
    <property type="entry name" value="MenG_MenH_UbiE"/>
    <property type="match status" value="1"/>
</dbReference>
<dbReference type="NCBIfam" id="NF001241">
    <property type="entry name" value="PRK00216.1-2"/>
    <property type="match status" value="1"/>
</dbReference>
<evidence type="ECO:0000313" key="6">
    <source>
        <dbReference type="Proteomes" id="UP001434337"/>
    </source>
</evidence>
<dbReference type="HAMAP" id="MF_01813">
    <property type="entry name" value="MenG_UbiE_methyltr"/>
    <property type="match status" value="1"/>
</dbReference>
<feature type="binding site" evidence="4">
    <location>
        <position position="123"/>
    </location>
    <ligand>
        <name>S-adenosyl-L-methionine</name>
        <dbReference type="ChEBI" id="CHEBI:59789"/>
    </ligand>
</feature>
<organism evidence="5 6">
    <name type="scientific">Propioniciclava soli</name>
    <dbReference type="NCBI Taxonomy" id="2775081"/>
    <lineage>
        <taxon>Bacteria</taxon>
        <taxon>Bacillati</taxon>
        <taxon>Actinomycetota</taxon>
        <taxon>Actinomycetes</taxon>
        <taxon>Propionibacteriales</taxon>
        <taxon>Propionibacteriaceae</taxon>
        <taxon>Propioniciclava</taxon>
    </lineage>
</organism>
<feature type="binding site" evidence="4">
    <location>
        <position position="66"/>
    </location>
    <ligand>
        <name>S-adenosyl-L-methionine</name>
        <dbReference type="ChEBI" id="CHEBI:59789"/>
    </ligand>
</feature>
<evidence type="ECO:0000256" key="2">
    <source>
        <dbReference type="ARBA" id="ARBA00022679"/>
    </source>
</evidence>
<dbReference type="InterPro" id="IPR004033">
    <property type="entry name" value="UbiE/COQ5_MeTrFase"/>
</dbReference>
<dbReference type="PROSITE" id="PS51608">
    <property type="entry name" value="SAM_MT_UBIE"/>
    <property type="match status" value="1"/>
</dbReference>
<protein>
    <recommendedName>
        <fullName evidence="4">Demethylmenaquinone methyltransferase</fullName>
        <ecNumber evidence="4">2.1.1.163</ecNumber>
    </recommendedName>
</protein>
<dbReference type="CDD" id="cd02440">
    <property type="entry name" value="AdoMet_MTases"/>
    <property type="match status" value="1"/>
</dbReference>
<keyword evidence="6" id="KW-1185">Reference proteome</keyword>
<comment type="pathway">
    <text evidence="4">Quinol/quinone metabolism; menaquinone biosynthesis; menaquinol from 1,4-dihydroxy-2-naphthoate: step 2/2.</text>
</comment>
<evidence type="ECO:0000256" key="4">
    <source>
        <dbReference type="HAMAP-Rule" id="MF_01813"/>
    </source>
</evidence>
<dbReference type="InterPro" id="IPR029063">
    <property type="entry name" value="SAM-dependent_MTases_sf"/>
</dbReference>
<dbReference type="EC" id="2.1.1.163" evidence="4"/>
<dbReference type="PANTHER" id="PTHR43591:SF24">
    <property type="entry name" value="2-METHOXY-6-POLYPRENYL-1,4-BENZOQUINOL METHYLASE, MITOCHONDRIAL"/>
    <property type="match status" value="1"/>
</dbReference>
<comment type="function">
    <text evidence="4">Methyltransferase required for the conversion of demethylmenaquinol (DMKH2) to menaquinol (MKH2).</text>
</comment>
<feature type="binding site" evidence="4">
    <location>
        <position position="84"/>
    </location>
    <ligand>
        <name>S-adenosyl-L-methionine</name>
        <dbReference type="ChEBI" id="CHEBI:59789"/>
    </ligand>
</feature>
<proteinExistence type="inferred from homology"/>